<dbReference type="OrthoDB" id="9807157at2"/>
<comment type="catalytic activity">
    <reaction evidence="11">
        <text>6-carboxyhexanoyl-[ACP] + L-alanine + H(+) = (8S)-8-amino-7-oxononanoate + holo-[ACP] + CO2</text>
        <dbReference type="Rhea" id="RHEA:42288"/>
        <dbReference type="Rhea" id="RHEA-COMP:9685"/>
        <dbReference type="Rhea" id="RHEA-COMP:9955"/>
        <dbReference type="ChEBI" id="CHEBI:15378"/>
        <dbReference type="ChEBI" id="CHEBI:16526"/>
        <dbReference type="ChEBI" id="CHEBI:57972"/>
        <dbReference type="ChEBI" id="CHEBI:64479"/>
        <dbReference type="ChEBI" id="CHEBI:78846"/>
        <dbReference type="ChEBI" id="CHEBI:149468"/>
        <dbReference type="EC" id="2.3.1.47"/>
    </reaction>
</comment>
<evidence type="ECO:0000313" key="15">
    <source>
        <dbReference type="Proteomes" id="UP000054262"/>
    </source>
</evidence>
<gene>
    <name evidence="14" type="ORF">MB2181_06025</name>
</gene>
<dbReference type="AlphaFoldDB" id="A0P7V2"/>
<dbReference type="PANTHER" id="PTHR13693:SF100">
    <property type="entry name" value="8-AMINO-7-OXONONANOATE SYNTHASE"/>
    <property type="match status" value="1"/>
</dbReference>
<keyword evidence="8 12" id="KW-0663">Pyridoxal phosphate</keyword>
<dbReference type="InterPro" id="IPR015421">
    <property type="entry name" value="PyrdxlP-dep_Trfase_major"/>
</dbReference>
<dbReference type="EC" id="2.3.1.47" evidence="5"/>
<dbReference type="Proteomes" id="UP000054262">
    <property type="component" value="Unassembled WGS sequence"/>
</dbReference>
<dbReference type="Pfam" id="PF00155">
    <property type="entry name" value="Aminotran_1_2"/>
    <property type="match status" value="1"/>
</dbReference>
<dbReference type="GO" id="GO:0030170">
    <property type="term" value="F:pyridoxal phosphate binding"/>
    <property type="evidence" value="ECO:0007669"/>
    <property type="project" value="InterPro"/>
</dbReference>
<keyword evidence="7" id="KW-0093">Biotin biosynthesis</keyword>
<proteinExistence type="inferred from homology"/>
<evidence type="ECO:0000256" key="5">
    <source>
        <dbReference type="ARBA" id="ARBA00013187"/>
    </source>
</evidence>
<sequence length="390" mass="43415">MKDEKIAKEIAFLKKENLYRKIKTVTSIKRNKILVDGKWLINFGSNDYLGLSHHKSIQQAIISAIRRTGVGAGASHLISGHHSSHESLEIKAAKYLGFDQSLYFSSGYLANLSFFGSLLKKEDAIFSDKLNHASLNDGAILSCAKFYRFKHLDLIHLEDLLKKSNEKNKIIVTDGVFSMDGDIADIRSLLSLCHQYDAHLFVDDAHGYGVLGSDGQGILEHTAMNKLLSKKDRDRIIYMFTLGKSVGVSGAILCAKKNIIDFLIQKGKPYIYTTATMPAIAEGISLSLDLIKDGKILREKLIKNIQIFRESIRKKNLLMNSITAIQPILIGSPEQTLYTSACLLDQGFYVPAIRPPTVPKNQSRLRVSLSANHSKNDVLGLTKAINRLTR</sequence>
<organism evidence="14 15">
    <name type="scientific">Methylophilales bacterium HTCC2181</name>
    <dbReference type="NCBI Taxonomy" id="383631"/>
    <lineage>
        <taxon>Bacteria</taxon>
        <taxon>Pseudomonadati</taxon>
        <taxon>Pseudomonadota</taxon>
        <taxon>Betaproteobacteria</taxon>
        <taxon>Nitrosomonadales</taxon>
        <taxon>OM43 clade</taxon>
    </lineage>
</organism>
<evidence type="ECO:0000256" key="12">
    <source>
        <dbReference type="RuleBase" id="RU003693"/>
    </source>
</evidence>
<dbReference type="GO" id="GO:0009102">
    <property type="term" value="P:biotin biosynthetic process"/>
    <property type="evidence" value="ECO:0007669"/>
    <property type="project" value="UniProtKB-KW"/>
</dbReference>
<feature type="domain" description="Aminotransferase class I/classII large" evidence="13">
    <location>
        <begin position="40"/>
        <end position="384"/>
    </location>
</feature>
<comment type="cofactor">
    <cofactor evidence="1 12">
        <name>pyridoxal 5'-phosphate</name>
        <dbReference type="ChEBI" id="CHEBI:597326"/>
    </cofactor>
</comment>
<protein>
    <recommendedName>
        <fullName evidence="5">8-amino-7-oxononanoate synthase</fullName>
        <ecNumber evidence="5">2.3.1.47</ecNumber>
    </recommendedName>
    <alternativeName>
        <fullName evidence="9">7-keto-8-amino-pelargonic acid synthase</fullName>
    </alternativeName>
    <alternativeName>
        <fullName evidence="10">8-amino-7-ketopelargonate synthase</fullName>
    </alternativeName>
</protein>
<evidence type="ECO:0000256" key="10">
    <source>
        <dbReference type="ARBA" id="ARBA00033381"/>
    </source>
</evidence>
<evidence type="ECO:0000256" key="11">
    <source>
        <dbReference type="ARBA" id="ARBA00047715"/>
    </source>
</evidence>
<keyword evidence="6" id="KW-0808">Transferase</keyword>
<evidence type="ECO:0000256" key="3">
    <source>
        <dbReference type="ARBA" id="ARBA00010008"/>
    </source>
</evidence>
<dbReference type="PROSITE" id="PS00599">
    <property type="entry name" value="AA_TRANSFER_CLASS_2"/>
    <property type="match status" value="1"/>
</dbReference>
<evidence type="ECO:0000256" key="8">
    <source>
        <dbReference type="ARBA" id="ARBA00022898"/>
    </source>
</evidence>
<dbReference type="CDD" id="cd06454">
    <property type="entry name" value="KBL_like"/>
    <property type="match status" value="1"/>
</dbReference>
<comment type="subunit">
    <text evidence="4">Homodimer.</text>
</comment>
<dbReference type="PANTHER" id="PTHR13693">
    <property type="entry name" value="CLASS II AMINOTRANSFERASE/8-AMINO-7-OXONONANOATE SYNTHASE"/>
    <property type="match status" value="1"/>
</dbReference>
<dbReference type="InterPro" id="IPR004839">
    <property type="entry name" value="Aminotransferase_I/II_large"/>
</dbReference>
<dbReference type="Gene3D" id="3.40.640.10">
    <property type="entry name" value="Type I PLP-dependent aspartate aminotransferase-like (Major domain)"/>
    <property type="match status" value="1"/>
</dbReference>
<evidence type="ECO:0000256" key="4">
    <source>
        <dbReference type="ARBA" id="ARBA00011738"/>
    </source>
</evidence>
<dbReference type="GO" id="GO:0008710">
    <property type="term" value="F:8-amino-7-oxononanoate synthase activity"/>
    <property type="evidence" value="ECO:0007669"/>
    <property type="project" value="UniProtKB-EC"/>
</dbReference>
<keyword evidence="15" id="KW-1185">Reference proteome</keyword>
<dbReference type="Gene3D" id="3.90.1150.10">
    <property type="entry name" value="Aspartate Aminotransferase, domain 1"/>
    <property type="match status" value="1"/>
</dbReference>
<accession>A0P7V2</accession>
<evidence type="ECO:0000256" key="9">
    <source>
        <dbReference type="ARBA" id="ARBA00032610"/>
    </source>
</evidence>
<name>A0P7V2_9PROT</name>
<evidence type="ECO:0000256" key="6">
    <source>
        <dbReference type="ARBA" id="ARBA00022679"/>
    </source>
</evidence>
<dbReference type="InterPro" id="IPR050087">
    <property type="entry name" value="AON_synthase_class-II"/>
</dbReference>
<evidence type="ECO:0000256" key="7">
    <source>
        <dbReference type="ARBA" id="ARBA00022756"/>
    </source>
</evidence>
<evidence type="ECO:0000256" key="1">
    <source>
        <dbReference type="ARBA" id="ARBA00001933"/>
    </source>
</evidence>
<dbReference type="InterPro" id="IPR001917">
    <property type="entry name" value="Aminotrans_II_pyridoxalP_BS"/>
</dbReference>
<reference evidence="14 15" key="1">
    <citation type="submission" date="2006-11" db="EMBL/GenBank/DDBJ databases">
        <authorList>
            <person name="Giovannoni S."/>
            <person name="Vergin K."/>
            <person name="Ferriera S."/>
            <person name="Johnson J."/>
            <person name="Kravitz S."/>
            <person name="Beeson K."/>
            <person name="Sutton G."/>
            <person name="Rogers Y.-H."/>
            <person name="Friedman R."/>
            <person name="Frazier M."/>
            <person name="Venter J.C."/>
        </authorList>
    </citation>
    <scope>NUCLEOTIDE SEQUENCE [LARGE SCALE GENOMIC DNA]</scope>
    <source>
        <strain evidence="14 15">HTCC2181</strain>
    </source>
</reference>
<evidence type="ECO:0000313" key="14">
    <source>
        <dbReference type="EMBL" id="EAV47612.1"/>
    </source>
</evidence>
<evidence type="ECO:0000256" key="2">
    <source>
        <dbReference type="ARBA" id="ARBA00004746"/>
    </source>
</evidence>
<comment type="caution">
    <text evidence="14">The sequence shown here is derived from an EMBL/GenBank/DDBJ whole genome shotgun (WGS) entry which is preliminary data.</text>
</comment>
<comment type="similarity">
    <text evidence="3">Belongs to the class-II pyridoxal-phosphate-dependent aminotransferase family. BioF subfamily.</text>
</comment>
<dbReference type="EMBL" id="AAUX01000001">
    <property type="protein sequence ID" value="EAV47612.1"/>
    <property type="molecule type" value="Genomic_DNA"/>
</dbReference>
<dbReference type="InterPro" id="IPR015424">
    <property type="entry name" value="PyrdxlP-dep_Trfase"/>
</dbReference>
<dbReference type="SUPFAM" id="SSF53383">
    <property type="entry name" value="PLP-dependent transferases"/>
    <property type="match status" value="1"/>
</dbReference>
<comment type="pathway">
    <text evidence="2">Cofactor biosynthesis; biotin biosynthesis.</text>
</comment>
<evidence type="ECO:0000259" key="13">
    <source>
        <dbReference type="Pfam" id="PF00155"/>
    </source>
</evidence>
<dbReference type="InterPro" id="IPR015422">
    <property type="entry name" value="PyrdxlP-dep_Trfase_small"/>
</dbReference>